<dbReference type="RefSeq" id="WP_172808081.1">
    <property type="nucleotide sequence ID" value="NZ_BMIP01000006.1"/>
</dbReference>
<sequence>MPGPEGDPALYRVDRSDADADAEPAGWLFGTIHALPSRSRWKSDALKDALAKSGVLIVEVADLDDAQLRDTFNRMAFTNGLPPLEQRVSPELRDDLDELIDNAGANPAQFRNLETWAAALTLSSAMQANSGIDPADGVDRVLIGEYASGPVLGLETVEQQFSLFDTLAEKEQRELLESMLTEGDEDAEEMSDAWLSGDTERLATLMNEGLGPAGDPGNLLRNRLLTRRNESWVAAIAAQLSSGARPFVAVGAGHVGGEDGLIALLESEGWRVTRVE</sequence>
<protein>
    <recommendedName>
        <fullName evidence="3">TraB/GumN family protein</fullName>
    </recommendedName>
</protein>
<dbReference type="InterPro" id="IPR047111">
    <property type="entry name" value="YbaP-like"/>
</dbReference>
<accession>A0A917DWI5</accession>
<reference evidence="1" key="2">
    <citation type="submission" date="2020-09" db="EMBL/GenBank/DDBJ databases">
        <authorList>
            <person name="Sun Q."/>
            <person name="Zhou Y."/>
        </authorList>
    </citation>
    <scope>NUCLEOTIDE SEQUENCE</scope>
    <source>
        <strain evidence="1">CGMCC 1.15360</strain>
    </source>
</reference>
<organism evidence="1 2">
    <name type="scientific">Croceicoccus mobilis</name>
    <dbReference type="NCBI Taxonomy" id="1703339"/>
    <lineage>
        <taxon>Bacteria</taxon>
        <taxon>Pseudomonadati</taxon>
        <taxon>Pseudomonadota</taxon>
        <taxon>Alphaproteobacteria</taxon>
        <taxon>Sphingomonadales</taxon>
        <taxon>Erythrobacteraceae</taxon>
        <taxon>Croceicoccus</taxon>
    </lineage>
</organism>
<dbReference type="AlphaFoldDB" id="A0A917DWI5"/>
<evidence type="ECO:0008006" key="3">
    <source>
        <dbReference type="Google" id="ProtNLM"/>
    </source>
</evidence>
<dbReference type="PANTHER" id="PTHR40590">
    <property type="entry name" value="CYTOPLASMIC PROTEIN-RELATED"/>
    <property type="match status" value="1"/>
</dbReference>
<dbReference type="PANTHER" id="PTHR40590:SF1">
    <property type="entry name" value="CYTOPLASMIC PROTEIN"/>
    <property type="match status" value="1"/>
</dbReference>
<dbReference type="CDD" id="cd14789">
    <property type="entry name" value="Tiki"/>
    <property type="match status" value="1"/>
</dbReference>
<name>A0A917DWI5_9SPHN</name>
<reference evidence="1" key="1">
    <citation type="journal article" date="2014" name="Int. J. Syst. Evol. Microbiol.">
        <title>Complete genome sequence of Corynebacterium casei LMG S-19264T (=DSM 44701T), isolated from a smear-ripened cheese.</title>
        <authorList>
            <consortium name="US DOE Joint Genome Institute (JGI-PGF)"/>
            <person name="Walter F."/>
            <person name="Albersmeier A."/>
            <person name="Kalinowski J."/>
            <person name="Ruckert C."/>
        </authorList>
    </citation>
    <scope>NUCLEOTIDE SEQUENCE</scope>
    <source>
        <strain evidence="1">CGMCC 1.15360</strain>
    </source>
</reference>
<comment type="caution">
    <text evidence="1">The sequence shown here is derived from an EMBL/GenBank/DDBJ whole genome shotgun (WGS) entry which is preliminary data.</text>
</comment>
<proteinExistence type="predicted"/>
<gene>
    <name evidence="1" type="ORF">GCM10010990_26370</name>
</gene>
<dbReference type="EMBL" id="BMIP01000006">
    <property type="protein sequence ID" value="GGD75492.1"/>
    <property type="molecule type" value="Genomic_DNA"/>
</dbReference>
<evidence type="ECO:0000313" key="1">
    <source>
        <dbReference type="EMBL" id="GGD75492.1"/>
    </source>
</evidence>
<evidence type="ECO:0000313" key="2">
    <source>
        <dbReference type="Proteomes" id="UP000612349"/>
    </source>
</evidence>
<dbReference type="Proteomes" id="UP000612349">
    <property type="component" value="Unassembled WGS sequence"/>
</dbReference>
<keyword evidence="2" id="KW-1185">Reference proteome</keyword>
<dbReference type="Pfam" id="PF01963">
    <property type="entry name" value="TraB_PrgY_gumN"/>
    <property type="match status" value="1"/>
</dbReference>
<dbReference type="InterPro" id="IPR002816">
    <property type="entry name" value="TraB/PrgY/GumN_fam"/>
</dbReference>